<keyword evidence="9" id="KW-1185">Reference proteome</keyword>
<dbReference type="GO" id="GO:0016020">
    <property type="term" value="C:membrane"/>
    <property type="evidence" value="ECO:0007669"/>
    <property type="project" value="UniProtKB-SubCell"/>
</dbReference>
<sequence length="254" mass="27637">MSYRSKSTSVFLLMILIPAVTPDRANSKFVFTHFNTDNGDGIHSKFYIFTLGLLTSQYTITGYDASAHMLEETKDADKNGPKGIISSIGVSIIVEWGYILGITFAVNNIPELLSEDNDVGGYAIAQIFYQGFKSRYGNGVGGIICLGIPAIAIYFCGMSSVTSNSRMVYAFSTDGAMPLSPLWHKVNKQEVPLNSVWLSAVIAFLMALPSLGSAVAFQAMVSNLDSSNRSIHRLCLANLLQSHIGQKILHSNTY</sequence>
<keyword evidence="5 6" id="KW-0472">Membrane</keyword>
<dbReference type="GO" id="GO:0015185">
    <property type="term" value="F:gamma-aminobutyric acid transmembrane transporter activity"/>
    <property type="evidence" value="ECO:0007669"/>
    <property type="project" value="TreeGrafter"/>
</dbReference>
<comment type="subcellular location">
    <subcellularLocation>
        <location evidence="1">Membrane</location>
        <topology evidence="1">Multi-pass membrane protein</topology>
    </subcellularLocation>
</comment>
<accession>A0AAV3RL93</accession>
<keyword evidence="7" id="KW-0732">Signal</keyword>
<comment type="caution">
    <text evidence="8">The sequence shown here is derived from an EMBL/GenBank/DDBJ whole genome shotgun (WGS) entry which is preliminary data.</text>
</comment>
<feature type="transmembrane region" description="Helical" evidence="6">
    <location>
        <begin position="196"/>
        <end position="221"/>
    </location>
</feature>
<name>A0AAV3RL93_LITER</name>
<organism evidence="8 9">
    <name type="scientific">Lithospermum erythrorhizon</name>
    <name type="common">Purple gromwell</name>
    <name type="synonym">Lithospermum officinale var. erythrorhizon</name>
    <dbReference type="NCBI Taxonomy" id="34254"/>
    <lineage>
        <taxon>Eukaryota</taxon>
        <taxon>Viridiplantae</taxon>
        <taxon>Streptophyta</taxon>
        <taxon>Embryophyta</taxon>
        <taxon>Tracheophyta</taxon>
        <taxon>Spermatophyta</taxon>
        <taxon>Magnoliopsida</taxon>
        <taxon>eudicotyledons</taxon>
        <taxon>Gunneridae</taxon>
        <taxon>Pentapetalae</taxon>
        <taxon>asterids</taxon>
        <taxon>lamiids</taxon>
        <taxon>Boraginales</taxon>
        <taxon>Boraginaceae</taxon>
        <taxon>Boraginoideae</taxon>
        <taxon>Lithospermeae</taxon>
        <taxon>Lithospermum</taxon>
    </lineage>
</organism>
<feature type="transmembrane region" description="Helical" evidence="6">
    <location>
        <begin position="136"/>
        <end position="155"/>
    </location>
</feature>
<evidence type="ECO:0000256" key="6">
    <source>
        <dbReference type="SAM" id="Phobius"/>
    </source>
</evidence>
<keyword evidence="4 6" id="KW-1133">Transmembrane helix</keyword>
<dbReference type="InterPro" id="IPR002293">
    <property type="entry name" value="AA/rel_permease1"/>
</dbReference>
<dbReference type="Gene3D" id="1.20.1740.10">
    <property type="entry name" value="Amino acid/polyamine transporter I"/>
    <property type="match status" value="1"/>
</dbReference>
<evidence type="ECO:0000256" key="3">
    <source>
        <dbReference type="ARBA" id="ARBA00022692"/>
    </source>
</evidence>
<keyword evidence="3 6" id="KW-0812">Transmembrane</keyword>
<evidence type="ECO:0000256" key="4">
    <source>
        <dbReference type="ARBA" id="ARBA00022989"/>
    </source>
</evidence>
<dbReference type="GO" id="GO:0015180">
    <property type="term" value="F:L-alanine transmembrane transporter activity"/>
    <property type="evidence" value="ECO:0007669"/>
    <property type="project" value="TreeGrafter"/>
</dbReference>
<dbReference type="PANTHER" id="PTHR45649:SF30">
    <property type="entry name" value="AMINO-ACID PERMEASE BAT1"/>
    <property type="match status" value="1"/>
</dbReference>
<feature type="transmembrane region" description="Helical" evidence="6">
    <location>
        <begin position="84"/>
        <end position="106"/>
    </location>
</feature>
<feature type="chain" id="PRO_5043651946" evidence="7">
    <location>
        <begin position="28"/>
        <end position="254"/>
    </location>
</feature>
<keyword evidence="2" id="KW-0813">Transport</keyword>
<dbReference type="GO" id="GO:0005313">
    <property type="term" value="F:L-glutamate transmembrane transporter activity"/>
    <property type="evidence" value="ECO:0007669"/>
    <property type="project" value="TreeGrafter"/>
</dbReference>
<feature type="signal peptide" evidence="7">
    <location>
        <begin position="1"/>
        <end position="27"/>
    </location>
</feature>
<evidence type="ECO:0000256" key="5">
    <source>
        <dbReference type="ARBA" id="ARBA00023136"/>
    </source>
</evidence>
<proteinExistence type="predicted"/>
<evidence type="ECO:0000256" key="7">
    <source>
        <dbReference type="SAM" id="SignalP"/>
    </source>
</evidence>
<evidence type="ECO:0000313" key="8">
    <source>
        <dbReference type="EMBL" id="GAA0177524.1"/>
    </source>
</evidence>
<protein>
    <submittedName>
        <fullName evidence="8">Uncharacterized protein</fullName>
    </submittedName>
</protein>
<dbReference type="Proteomes" id="UP001454036">
    <property type="component" value="Unassembled WGS sequence"/>
</dbReference>
<gene>
    <name evidence="8" type="ORF">LIER_29707</name>
</gene>
<evidence type="ECO:0000313" key="9">
    <source>
        <dbReference type="Proteomes" id="UP001454036"/>
    </source>
</evidence>
<reference evidence="8 9" key="1">
    <citation type="submission" date="2024-01" db="EMBL/GenBank/DDBJ databases">
        <title>The complete chloroplast genome sequence of Lithospermum erythrorhizon: insights into the phylogenetic relationship among Boraginaceae species and the maternal lineages of purple gromwells.</title>
        <authorList>
            <person name="Okada T."/>
            <person name="Watanabe K."/>
        </authorList>
    </citation>
    <scope>NUCLEOTIDE SEQUENCE [LARGE SCALE GENOMIC DNA]</scope>
</reference>
<dbReference type="Pfam" id="PF13520">
    <property type="entry name" value="AA_permease_2"/>
    <property type="match status" value="1"/>
</dbReference>
<dbReference type="PANTHER" id="PTHR45649">
    <property type="entry name" value="AMINO-ACID PERMEASE BAT1"/>
    <property type="match status" value="1"/>
</dbReference>
<dbReference type="GO" id="GO:0015189">
    <property type="term" value="F:L-lysine transmembrane transporter activity"/>
    <property type="evidence" value="ECO:0007669"/>
    <property type="project" value="TreeGrafter"/>
</dbReference>
<evidence type="ECO:0000256" key="2">
    <source>
        <dbReference type="ARBA" id="ARBA00022448"/>
    </source>
</evidence>
<evidence type="ECO:0000256" key="1">
    <source>
        <dbReference type="ARBA" id="ARBA00004141"/>
    </source>
</evidence>
<dbReference type="AlphaFoldDB" id="A0AAV3RL93"/>
<dbReference type="EMBL" id="BAABME010010326">
    <property type="protein sequence ID" value="GAA0177524.1"/>
    <property type="molecule type" value="Genomic_DNA"/>
</dbReference>